<accession>A0ABD3WUH6</accession>
<sequence length="124" mass="14388">MSHNVRDSILDDLRTAGYFSLSVDSTPDWYYIDQLTVSVRYVSPDDWLPIERFLTFLEMGSHTGRSMAKMVHNYLTKGFSKCRGQSYDNAANMFGKYKGMQETIMKIIYSMCWSFPESCWQSSS</sequence>
<evidence type="ECO:0000313" key="2">
    <source>
        <dbReference type="Proteomes" id="UP001634394"/>
    </source>
</evidence>
<dbReference type="EMBL" id="JBJQND010000005">
    <property type="protein sequence ID" value="KAL3876160.1"/>
    <property type="molecule type" value="Genomic_DNA"/>
</dbReference>
<gene>
    <name evidence="1" type="ORF">ACJMK2_034032</name>
</gene>
<protein>
    <submittedName>
        <fullName evidence="1">Uncharacterized protein</fullName>
    </submittedName>
</protein>
<dbReference type="AlphaFoldDB" id="A0ABD3WUH6"/>
<keyword evidence="2" id="KW-1185">Reference proteome</keyword>
<dbReference type="Proteomes" id="UP001634394">
    <property type="component" value="Unassembled WGS sequence"/>
</dbReference>
<dbReference type="PANTHER" id="PTHR45749">
    <property type="match status" value="1"/>
</dbReference>
<organism evidence="1 2">
    <name type="scientific">Sinanodonta woodiana</name>
    <name type="common">Chinese pond mussel</name>
    <name type="synonym">Anodonta woodiana</name>
    <dbReference type="NCBI Taxonomy" id="1069815"/>
    <lineage>
        <taxon>Eukaryota</taxon>
        <taxon>Metazoa</taxon>
        <taxon>Spiralia</taxon>
        <taxon>Lophotrochozoa</taxon>
        <taxon>Mollusca</taxon>
        <taxon>Bivalvia</taxon>
        <taxon>Autobranchia</taxon>
        <taxon>Heteroconchia</taxon>
        <taxon>Palaeoheterodonta</taxon>
        <taxon>Unionida</taxon>
        <taxon>Unionoidea</taxon>
        <taxon>Unionidae</taxon>
        <taxon>Unioninae</taxon>
        <taxon>Sinanodonta</taxon>
    </lineage>
</organism>
<dbReference type="PANTHER" id="PTHR45749:SF23">
    <property type="entry name" value="ZINC FINGER MYM-TYPE PROTEIN 1-LIKE"/>
    <property type="match status" value="1"/>
</dbReference>
<proteinExistence type="predicted"/>
<evidence type="ECO:0000313" key="1">
    <source>
        <dbReference type="EMBL" id="KAL3876160.1"/>
    </source>
</evidence>
<reference evidence="1 2" key="1">
    <citation type="submission" date="2024-11" db="EMBL/GenBank/DDBJ databases">
        <title>Chromosome-level genome assembly of the freshwater bivalve Anodonta woodiana.</title>
        <authorList>
            <person name="Chen X."/>
        </authorList>
    </citation>
    <scope>NUCLEOTIDE SEQUENCE [LARGE SCALE GENOMIC DNA]</scope>
    <source>
        <strain evidence="1">MN2024</strain>
        <tissue evidence="1">Gills</tissue>
    </source>
</reference>
<name>A0ABD3WUH6_SINWO</name>
<comment type="caution">
    <text evidence="1">The sequence shown here is derived from an EMBL/GenBank/DDBJ whole genome shotgun (WGS) entry which is preliminary data.</text>
</comment>